<dbReference type="InterPro" id="IPR051788">
    <property type="entry name" value="MFS_Transporter"/>
</dbReference>
<evidence type="ECO:0000313" key="8">
    <source>
        <dbReference type="EMBL" id="MFC3182822.1"/>
    </source>
</evidence>
<dbReference type="EMBL" id="JBHRTO010000002">
    <property type="protein sequence ID" value="MFC3182822.1"/>
    <property type="molecule type" value="Genomic_DNA"/>
</dbReference>
<keyword evidence="3" id="KW-0813">Transport</keyword>
<dbReference type="InterPro" id="IPR011701">
    <property type="entry name" value="MFS"/>
</dbReference>
<comment type="subcellular location">
    <subcellularLocation>
        <location evidence="1">Endomembrane system</location>
        <topology evidence="1">Multi-pass membrane protein</topology>
    </subcellularLocation>
</comment>
<feature type="transmembrane region" description="Helical" evidence="7">
    <location>
        <begin position="271"/>
        <end position="291"/>
    </location>
</feature>
<evidence type="ECO:0000313" key="9">
    <source>
        <dbReference type="Proteomes" id="UP001595547"/>
    </source>
</evidence>
<keyword evidence="6 7" id="KW-0472">Membrane</keyword>
<feature type="transmembrane region" description="Helical" evidence="7">
    <location>
        <begin position="211"/>
        <end position="234"/>
    </location>
</feature>
<dbReference type="Gene3D" id="1.20.1250.20">
    <property type="entry name" value="MFS general substrate transporter like domains"/>
    <property type="match status" value="1"/>
</dbReference>
<evidence type="ECO:0000256" key="4">
    <source>
        <dbReference type="ARBA" id="ARBA00022692"/>
    </source>
</evidence>
<feature type="transmembrane region" description="Helical" evidence="7">
    <location>
        <begin position="325"/>
        <end position="344"/>
    </location>
</feature>
<feature type="transmembrane region" description="Helical" evidence="7">
    <location>
        <begin position="297"/>
        <end position="313"/>
    </location>
</feature>
<evidence type="ECO:0000256" key="6">
    <source>
        <dbReference type="ARBA" id="ARBA00023136"/>
    </source>
</evidence>
<dbReference type="RefSeq" id="WP_380074478.1">
    <property type="nucleotide sequence ID" value="NZ_JBHRTO010000002.1"/>
</dbReference>
<dbReference type="Pfam" id="PF07690">
    <property type="entry name" value="MFS_1"/>
    <property type="match status" value="1"/>
</dbReference>
<proteinExistence type="inferred from homology"/>
<feature type="transmembrane region" description="Helical" evidence="7">
    <location>
        <begin position="21"/>
        <end position="42"/>
    </location>
</feature>
<dbReference type="PANTHER" id="PTHR23514:SF3">
    <property type="entry name" value="BYPASS OF STOP CODON PROTEIN 6"/>
    <property type="match status" value="1"/>
</dbReference>
<feature type="transmembrane region" description="Helical" evidence="7">
    <location>
        <begin position="246"/>
        <end position="264"/>
    </location>
</feature>
<dbReference type="SUPFAM" id="SSF103473">
    <property type="entry name" value="MFS general substrate transporter"/>
    <property type="match status" value="1"/>
</dbReference>
<evidence type="ECO:0000256" key="5">
    <source>
        <dbReference type="ARBA" id="ARBA00022989"/>
    </source>
</evidence>
<keyword evidence="4 7" id="KW-0812">Transmembrane</keyword>
<dbReference type="PANTHER" id="PTHR23514">
    <property type="entry name" value="BYPASS OF STOP CODON PROTEIN 6"/>
    <property type="match status" value="1"/>
</dbReference>
<keyword evidence="5 7" id="KW-1133">Transmembrane helix</keyword>
<organism evidence="8 9">
    <name type="scientific">Cypionkella sinensis</name>
    <dbReference type="NCBI Taxonomy" id="1756043"/>
    <lineage>
        <taxon>Bacteria</taxon>
        <taxon>Pseudomonadati</taxon>
        <taxon>Pseudomonadota</taxon>
        <taxon>Alphaproteobacteria</taxon>
        <taxon>Rhodobacterales</taxon>
        <taxon>Paracoccaceae</taxon>
        <taxon>Cypionkella</taxon>
    </lineage>
</organism>
<gene>
    <name evidence="8" type="ORF">ACFOGH_17620</name>
</gene>
<feature type="transmembrane region" description="Helical" evidence="7">
    <location>
        <begin position="171"/>
        <end position="190"/>
    </location>
</feature>
<feature type="transmembrane region" description="Helical" evidence="7">
    <location>
        <begin position="62"/>
        <end position="82"/>
    </location>
</feature>
<keyword evidence="9" id="KW-1185">Reference proteome</keyword>
<evidence type="ECO:0000256" key="3">
    <source>
        <dbReference type="ARBA" id="ARBA00022448"/>
    </source>
</evidence>
<feature type="transmembrane region" description="Helical" evidence="7">
    <location>
        <begin position="142"/>
        <end position="165"/>
    </location>
</feature>
<feature type="transmembrane region" description="Helical" evidence="7">
    <location>
        <begin position="356"/>
        <end position="375"/>
    </location>
</feature>
<feature type="transmembrane region" description="Helical" evidence="7">
    <location>
        <begin position="111"/>
        <end position="130"/>
    </location>
</feature>
<comment type="similarity">
    <text evidence="2">Belongs to the major facilitator superfamily.</text>
</comment>
<evidence type="ECO:0000256" key="2">
    <source>
        <dbReference type="ARBA" id="ARBA00008335"/>
    </source>
</evidence>
<comment type="caution">
    <text evidence="8">The sequence shown here is derived from an EMBL/GenBank/DDBJ whole genome shotgun (WGS) entry which is preliminary data.</text>
</comment>
<sequence length="380" mass="38595">MARDTGRGNPECDVRDLIKSNLALLTVSIASFILMGAGTALYGPALPVFARSFDIQIGTAGLLISAHWIGCSIGVAAMFVVGARATPQWVVALMTLGVGLMALGLGWPLTLLGAVLFGAGYGCATVVFNPRMLRAFGARGPAMLSLLNATFGIGAIGAPLVFVALGNDPVLSFAICAVIGVVITACAGPAGREASVTATASTMPFRLNLPMLVFGAVAISVEACLTGLGPTALIKAGLSETAAAQLLSAFFLAFLAARLCLMVVATWLPAFTLFTLALLGACASALIAALWSPGVGFVGLGFFAGMFFPTEYVTATRKMGDNPKVAPTIIGAGLVGGVFAPLIMSPFLGAMGPHGFFWVTACVTGALALAALANLRAMNS</sequence>
<accession>A0ABV7J1V9</accession>
<dbReference type="Proteomes" id="UP001595547">
    <property type="component" value="Unassembled WGS sequence"/>
</dbReference>
<evidence type="ECO:0000256" key="7">
    <source>
        <dbReference type="SAM" id="Phobius"/>
    </source>
</evidence>
<reference evidence="9" key="1">
    <citation type="journal article" date="2019" name="Int. J. Syst. Evol. Microbiol.">
        <title>The Global Catalogue of Microorganisms (GCM) 10K type strain sequencing project: providing services to taxonomists for standard genome sequencing and annotation.</title>
        <authorList>
            <consortium name="The Broad Institute Genomics Platform"/>
            <consortium name="The Broad Institute Genome Sequencing Center for Infectious Disease"/>
            <person name="Wu L."/>
            <person name="Ma J."/>
        </authorList>
    </citation>
    <scope>NUCLEOTIDE SEQUENCE [LARGE SCALE GENOMIC DNA]</scope>
    <source>
        <strain evidence="9">KCTC 52039</strain>
    </source>
</reference>
<evidence type="ECO:0000256" key="1">
    <source>
        <dbReference type="ARBA" id="ARBA00004127"/>
    </source>
</evidence>
<feature type="transmembrane region" description="Helical" evidence="7">
    <location>
        <begin position="89"/>
        <end position="105"/>
    </location>
</feature>
<dbReference type="InterPro" id="IPR036259">
    <property type="entry name" value="MFS_trans_sf"/>
</dbReference>
<protein>
    <submittedName>
        <fullName evidence="8">MFS transporter</fullName>
    </submittedName>
</protein>
<name>A0ABV7J1V9_9RHOB</name>